<dbReference type="AlphaFoldDB" id="A0A7T0M443"/>
<evidence type="ECO:0000256" key="1">
    <source>
        <dbReference type="SAM" id="Phobius"/>
    </source>
</evidence>
<evidence type="ECO:0000313" key="2">
    <source>
        <dbReference type="EMBL" id="QPL15638.1"/>
    </source>
</evidence>
<reference evidence="2" key="1">
    <citation type="journal article" date="2021" name="Genome Biol.">
        <title>Evolutionary history of mitochondrial genomes in Discoba, including the extreme halophile Pleurostomum flabellatum (Heterolobosea).</title>
        <authorList>
            <person name="Ettahi K."/>
            <person name="Lhee D.H."/>
            <person name="Sung J.Y."/>
            <person name="Simpson A.G.B."/>
            <person name="Park J.S."/>
            <person name="Yoon H.S."/>
        </authorList>
    </citation>
    <scope>NUCLEOTIDE SEQUENCE</scope>
</reference>
<keyword evidence="2" id="KW-0496">Mitochondrion</keyword>
<sequence>MVGILIHKKKFIFFIATTNSCNQCWIYNIILYTYIFQFFIFLKFKNYFFYYTLV</sequence>
<dbReference type="GeneID" id="63660896"/>
<dbReference type="RefSeq" id="YP_010049275.1">
    <property type="nucleotide sequence ID" value="NC_054363.1"/>
</dbReference>
<gene>
    <name evidence="2" type="primary">orf51</name>
</gene>
<geneLocation type="mitochondrion" evidence="2"/>
<name>A0A7T0M443_9EUKA</name>
<keyword evidence="1" id="KW-0472">Membrane</keyword>
<organism evidence="2">
    <name type="scientific">Pleurostomum flabellatum</name>
    <dbReference type="NCBI Taxonomy" id="405751"/>
    <lineage>
        <taxon>Eukaryota</taxon>
        <taxon>Discoba</taxon>
        <taxon>Heterolobosea</taxon>
        <taxon>Tulamoebidae</taxon>
        <taxon>Pleurostomum</taxon>
    </lineage>
</organism>
<protein>
    <submittedName>
        <fullName evidence="2">Uncharacterized protein</fullName>
    </submittedName>
</protein>
<keyword evidence="1" id="KW-1133">Transmembrane helix</keyword>
<proteinExistence type="predicted"/>
<dbReference type="EMBL" id="MT843578">
    <property type="protein sequence ID" value="QPL15638.1"/>
    <property type="molecule type" value="Genomic_DNA"/>
</dbReference>
<feature type="transmembrane region" description="Helical" evidence="1">
    <location>
        <begin position="25"/>
        <end position="42"/>
    </location>
</feature>
<accession>A0A7T0M443</accession>
<keyword evidence="1" id="KW-0812">Transmembrane</keyword>